<dbReference type="InterPro" id="IPR000847">
    <property type="entry name" value="LysR_HTH_N"/>
</dbReference>
<evidence type="ECO:0000256" key="4">
    <source>
        <dbReference type="ARBA" id="ARBA00023163"/>
    </source>
</evidence>
<dbReference type="AlphaFoldDB" id="A0A3R7GUM9"/>
<keyword evidence="3" id="KW-0238">DNA-binding</keyword>
<organism evidence="6 7">
    <name type="scientific">Paraburkholderia fungorum</name>
    <dbReference type="NCBI Taxonomy" id="134537"/>
    <lineage>
        <taxon>Bacteria</taxon>
        <taxon>Pseudomonadati</taxon>
        <taxon>Pseudomonadota</taxon>
        <taxon>Betaproteobacteria</taxon>
        <taxon>Burkholderiales</taxon>
        <taxon>Burkholderiaceae</taxon>
        <taxon>Paraburkholderia</taxon>
    </lineage>
</organism>
<dbReference type="InterPro" id="IPR036388">
    <property type="entry name" value="WH-like_DNA-bd_sf"/>
</dbReference>
<sequence>MTALTRPLDLDAIQAFVLVADLGSFTRAAEVMDTSQAAMSLKLKRLEERLGYRLLERTPRVVRLSPRGDVFIGAARNLLLAHERALAGSAADTPERRLKLGISDHVAGPNLPALLGRLATYDPLLVIEVRIAASRDVLAWFERGEVDAAIGRREGDRRDGQLLAEERLGWFAAPGWQQREGQPLRLATLAAPCGIRAIATDALDAAGIAWTEVFVGGGVMAVGAAVSAGLAVAALAQRVAPAGAVEVGEQLGLPPLPTSKVVLHTRLSDPRSQETLRAVSSAFLSAAY</sequence>
<evidence type="ECO:0000313" key="6">
    <source>
        <dbReference type="EMBL" id="RKF47138.1"/>
    </source>
</evidence>
<dbReference type="Pfam" id="PF00126">
    <property type="entry name" value="HTH_1"/>
    <property type="match status" value="1"/>
</dbReference>
<dbReference type="PRINTS" id="PR00039">
    <property type="entry name" value="HTHLYSR"/>
</dbReference>
<dbReference type="SUPFAM" id="SSF53850">
    <property type="entry name" value="Periplasmic binding protein-like II"/>
    <property type="match status" value="1"/>
</dbReference>
<proteinExistence type="inferred from homology"/>
<keyword evidence="2" id="KW-0805">Transcription regulation</keyword>
<dbReference type="PROSITE" id="PS50931">
    <property type="entry name" value="HTH_LYSR"/>
    <property type="match status" value="1"/>
</dbReference>
<dbReference type="EMBL" id="MCAS01000011">
    <property type="protein sequence ID" value="RKF47138.1"/>
    <property type="molecule type" value="Genomic_DNA"/>
</dbReference>
<keyword evidence="4" id="KW-0804">Transcription</keyword>
<gene>
    <name evidence="6" type="ORF">BCY88_24630</name>
</gene>
<dbReference type="Gene3D" id="1.10.10.10">
    <property type="entry name" value="Winged helix-like DNA-binding domain superfamily/Winged helix DNA-binding domain"/>
    <property type="match status" value="1"/>
</dbReference>
<reference evidence="6 7" key="1">
    <citation type="submission" date="2016-07" db="EMBL/GenBank/DDBJ databases">
        <title>Genome analysis of Burkholderia fungorum ES3-20.</title>
        <authorList>
            <person name="Xu D."/>
            <person name="Yao R."/>
            <person name="Zheng S."/>
        </authorList>
    </citation>
    <scope>NUCLEOTIDE SEQUENCE [LARGE SCALE GENOMIC DNA]</scope>
    <source>
        <strain evidence="6 7">ES3-20</strain>
    </source>
</reference>
<evidence type="ECO:0000313" key="7">
    <source>
        <dbReference type="Proteomes" id="UP000283709"/>
    </source>
</evidence>
<dbReference type="PANTHER" id="PTHR30579">
    <property type="entry name" value="TRANSCRIPTIONAL REGULATOR"/>
    <property type="match status" value="1"/>
</dbReference>
<evidence type="ECO:0000256" key="2">
    <source>
        <dbReference type="ARBA" id="ARBA00023015"/>
    </source>
</evidence>
<evidence type="ECO:0000256" key="1">
    <source>
        <dbReference type="ARBA" id="ARBA00009437"/>
    </source>
</evidence>
<feature type="domain" description="HTH lysR-type" evidence="5">
    <location>
        <begin position="8"/>
        <end position="65"/>
    </location>
</feature>
<dbReference type="GO" id="GO:0003677">
    <property type="term" value="F:DNA binding"/>
    <property type="evidence" value="ECO:0007669"/>
    <property type="project" value="UniProtKB-KW"/>
</dbReference>
<dbReference type="OrthoDB" id="5946420at2"/>
<dbReference type="InterPro" id="IPR036390">
    <property type="entry name" value="WH_DNA-bd_sf"/>
</dbReference>
<name>A0A3R7GUM9_9BURK</name>
<dbReference type="FunFam" id="1.10.10.10:FF:000001">
    <property type="entry name" value="LysR family transcriptional regulator"/>
    <property type="match status" value="1"/>
</dbReference>
<dbReference type="InterPro" id="IPR005119">
    <property type="entry name" value="LysR_subst-bd"/>
</dbReference>
<evidence type="ECO:0000259" key="5">
    <source>
        <dbReference type="PROSITE" id="PS50931"/>
    </source>
</evidence>
<dbReference type="InterPro" id="IPR050176">
    <property type="entry name" value="LTTR"/>
</dbReference>
<dbReference type="PANTHER" id="PTHR30579:SF7">
    <property type="entry name" value="HTH-TYPE TRANSCRIPTIONAL REGULATOR LRHA-RELATED"/>
    <property type="match status" value="1"/>
</dbReference>
<dbReference type="Proteomes" id="UP000283709">
    <property type="component" value="Unassembled WGS sequence"/>
</dbReference>
<dbReference type="GO" id="GO:0003700">
    <property type="term" value="F:DNA-binding transcription factor activity"/>
    <property type="evidence" value="ECO:0007669"/>
    <property type="project" value="InterPro"/>
</dbReference>
<dbReference type="SUPFAM" id="SSF46785">
    <property type="entry name" value="Winged helix' DNA-binding domain"/>
    <property type="match status" value="1"/>
</dbReference>
<accession>A0A3R7GUM9</accession>
<dbReference type="Pfam" id="PF03466">
    <property type="entry name" value="LysR_substrate"/>
    <property type="match status" value="1"/>
</dbReference>
<protein>
    <submittedName>
        <fullName evidence="6">LysR family transcriptional regulator</fullName>
    </submittedName>
</protein>
<evidence type="ECO:0000256" key="3">
    <source>
        <dbReference type="ARBA" id="ARBA00023125"/>
    </source>
</evidence>
<comment type="caution">
    <text evidence="6">The sequence shown here is derived from an EMBL/GenBank/DDBJ whole genome shotgun (WGS) entry which is preliminary data.</text>
</comment>
<dbReference type="RefSeq" id="WP_120344584.1">
    <property type="nucleotide sequence ID" value="NZ_MCAS01000011.1"/>
</dbReference>
<dbReference type="Gene3D" id="3.40.190.10">
    <property type="entry name" value="Periplasmic binding protein-like II"/>
    <property type="match status" value="2"/>
</dbReference>
<comment type="similarity">
    <text evidence="1">Belongs to the LysR transcriptional regulatory family.</text>
</comment>